<dbReference type="RefSeq" id="WP_111565525.1">
    <property type="nucleotide sequence ID" value="NZ_QLMI01000001.1"/>
</dbReference>
<evidence type="ECO:0000259" key="1">
    <source>
        <dbReference type="Pfam" id="PF19089"/>
    </source>
</evidence>
<keyword evidence="3" id="KW-1185">Reference proteome</keyword>
<dbReference type="InterPro" id="IPR045916">
    <property type="entry name" value="DUF5777"/>
</dbReference>
<dbReference type="Pfam" id="PF19089">
    <property type="entry name" value="DUF5777"/>
    <property type="match status" value="1"/>
</dbReference>
<gene>
    <name evidence="2" type="ORF">B0I03_10191</name>
</gene>
<organism evidence="2 3">
    <name type="scientific">Flavobacterium aquaticum</name>
    <dbReference type="NCBI Taxonomy" id="1236486"/>
    <lineage>
        <taxon>Bacteria</taxon>
        <taxon>Pseudomonadati</taxon>
        <taxon>Bacteroidota</taxon>
        <taxon>Flavobacteriia</taxon>
        <taxon>Flavobacteriales</taxon>
        <taxon>Flavobacteriaceae</taxon>
        <taxon>Flavobacterium</taxon>
    </lineage>
</organism>
<dbReference type="AlphaFoldDB" id="A0A327YYT3"/>
<proteinExistence type="predicted"/>
<dbReference type="SUPFAM" id="SSF56935">
    <property type="entry name" value="Porins"/>
    <property type="match status" value="1"/>
</dbReference>
<sequence length="292" mass="33290">MKKTFFFALIFPFLGFSQDDLLNEIDSVPQNQKVESAFKSLKIVNLESTKLAAKGDFYFVVAHRFGFVNNGFDDFFGLDNANTQLKFLYGVNDWLTVHVSRSGFQETYDAAAKYRLFSQGENNFPVTIVGFNSVAVNTELKEEDYPKLEFENRLSFATQILISRKFSEKLSLELAPTLFHENTLRDVLDENNMLISPNPQENTQYAIGIGGRYKLTKRWSFNVDYVAHLNRTSESIYKNPLSIGFDLETGGHVFQMHFTNATAMHETGYLGQTVGDWGKGEFAFGFNLVRVF</sequence>
<dbReference type="OrthoDB" id="1117410at2"/>
<dbReference type="EMBL" id="QLMI01000001">
    <property type="protein sequence ID" value="RAK24935.1"/>
    <property type="molecule type" value="Genomic_DNA"/>
</dbReference>
<reference evidence="2 3" key="1">
    <citation type="submission" date="2018-06" db="EMBL/GenBank/DDBJ databases">
        <title>Genomic Encyclopedia of Type Strains, Phase III (KMG-III): the genomes of soil and plant-associated and newly described type strains.</title>
        <authorList>
            <person name="Whitman W."/>
        </authorList>
    </citation>
    <scope>NUCLEOTIDE SEQUENCE [LARGE SCALE GENOMIC DNA]</scope>
    <source>
        <strain evidence="2 3">CGMCC 1.12398</strain>
    </source>
</reference>
<feature type="domain" description="DUF5777" evidence="1">
    <location>
        <begin position="38"/>
        <end position="292"/>
    </location>
</feature>
<evidence type="ECO:0000313" key="2">
    <source>
        <dbReference type="EMBL" id="RAK24935.1"/>
    </source>
</evidence>
<comment type="caution">
    <text evidence="2">The sequence shown here is derived from an EMBL/GenBank/DDBJ whole genome shotgun (WGS) entry which is preliminary data.</text>
</comment>
<name>A0A327YYT3_9FLAO</name>
<dbReference type="Proteomes" id="UP000249620">
    <property type="component" value="Unassembled WGS sequence"/>
</dbReference>
<evidence type="ECO:0000313" key="3">
    <source>
        <dbReference type="Proteomes" id="UP000249620"/>
    </source>
</evidence>
<protein>
    <recommendedName>
        <fullName evidence="1">DUF5777 domain-containing protein</fullName>
    </recommendedName>
</protein>
<accession>A0A327YYT3</accession>